<dbReference type="SUPFAM" id="SSF48452">
    <property type="entry name" value="TPR-like"/>
    <property type="match status" value="1"/>
</dbReference>
<feature type="repeat" description="TPR" evidence="3">
    <location>
        <begin position="125"/>
        <end position="158"/>
    </location>
</feature>
<name>A0ABS0JAR8_9BACT</name>
<evidence type="ECO:0000313" key="5">
    <source>
        <dbReference type="EMBL" id="MBG3878833.1"/>
    </source>
</evidence>
<dbReference type="InterPro" id="IPR011990">
    <property type="entry name" value="TPR-like_helical_dom_sf"/>
</dbReference>
<evidence type="ECO:0000256" key="3">
    <source>
        <dbReference type="PROSITE-ProRule" id="PRU00339"/>
    </source>
</evidence>
<evidence type="ECO:0000313" key="6">
    <source>
        <dbReference type="Proteomes" id="UP001194469"/>
    </source>
</evidence>
<dbReference type="PROSITE" id="PS50005">
    <property type="entry name" value="TPR"/>
    <property type="match status" value="1"/>
</dbReference>
<feature type="signal peptide" evidence="4">
    <location>
        <begin position="1"/>
        <end position="20"/>
    </location>
</feature>
<dbReference type="Gene3D" id="1.25.40.10">
    <property type="entry name" value="Tetratricopeptide repeat domain"/>
    <property type="match status" value="1"/>
</dbReference>
<comment type="caution">
    <text evidence="5">The sequence shown here is derived from an EMBL/GenBank/DDBJ whole genome shotgun (WGS) entry which is preliminary data.</text>
</comment>
<evidence type="ECO:0000256" key="1">
    <source>
        <dbReference type="ARBA" id="ARBA00022737"/>
    </source>
</evidence>
<reference evidence="5 6" key="1">
    <citation type="submission" date="2019-08" db="EMBL/GenBank/DDBJ databases">
        <authorList>
            <person name="Luo N."/>
        </authorList>
    </citation>
    <scope>NUCLEOTIDE SEQUENCE [LARGE SCALE GENOMIC DNA]</scope>
    <source>
        <strain evidence="5 6">NCIMB 9442</strain>
    </source>
</reference>
<keyword evidence="2 3" id="KW-0802">TPR repeat</keyword>
<dbReference type="PANTHER" id="PTHR44858:SF1">
    <property type="entry name" value="UDP-N-ACETYLGLUCOSAMINE--PEPTIDE N-ACETYLGLUCOSAMINYLTRANSFERASE SPINDLY-RELATED"/>
    <property type="match status" value="1"/>
</dbReference>
<dbReference type="RefSeq" id="WP_196610659.1">
    <property type="nucleotide sequence ID" value="NZ_VRYY01000734.1"/>
</dbReference>
<feature type="chain" id="PRO_5046148165" evidence="4">
    <location>
        <begin position="21"/>
        <end position="250"/>
    </location>
</feature>
<proteinExistence type="predicted"/>
<accession>A0ABS0JAR8</accession>
<evidence type="ECO:0000256" key="4">
    <source>
        <dbReference type="SAM" id="SignalP"/>
    </source>
</evidence>
<keyword evidence="4" id="KW-0732">Signal</keyword>
<organism evidence="5 6">
    <name type="scientific">Nitratidesulfovibrio oxamicus</name>
    <dbReference type="NCBI Taxonomy" id="32016"/>
    <lineage>
        <taxon>Bacteria</taxon>
        <taxon>Pseudomonadati</taxon>
        <taxon>Thermodesulfobacteriota</taxon>
        <taxon>Desulfovibrionia</taxon>
        <taxon>Desulfovibrionales</taxon>
        <taxon>Desulfovibrionaceae</taxon>
        <taxon>Nitratidesulfovibrio</taxon>
    </lineage>
</organism>
<dbReference type="Pfam" id="PF13432">
    <property type="entry name" value="TPR_16"/>
    <property type="match status" value="1"/>
</dbReference>
<evidence type="ECO:0000256" key="2">
    <source>
        <dbReference type="ARBA" id="ARBA00022803"/>
    </source>
</evidence>
<dbReference type="Proteomes" id="UP001194469">
    <property type="component" value="Unassembled WGS sequence"/>
</dbReference>
<dbReference type="InterPro" id="IPR050498">
    <property type="entry name" value="Ycf3"/>
</dbReference>
<dbReference type="EMBL" id="VRYY01000734">
    <property type="protein sequence ID" value="MBG3878833.1"/>
    <property type="molecule type" value="Genomic_DNA"/>
</dbReference>
<dbReference type="InterPro" id="IPR019734">
    <property type="entry name" value="TPR_rpt"/>
</dbReference>
<keyword evidence="6" id="KW-1185">Reference proteome</keyword>
<gene>
    <name evidence="5" type="ORF">FVW20_17970</name>
</gene>
<dbReference type="SMART" id="SM00028">
    <property type="entry name" value="TPR"/>
    <property type="match status" value="4"/>
</dbReference>
<protein>
    <submittedName>
        <fullName evidence="5">Tetratricopeptide repeat protein</fullName>
    </submittedName>
</protein>
<keyword evidence="1" id="KW-0677">Repeat</keyword>
<dbReference type="PANTHER" id="PTHR44858">
    <property type="entry name" value="TETRATRICOPEPTIDE REPEAT PROTEIN 6"/>
    <property type="match status" value="1"/>
</dbReference>
<sequence>MKKRIIASALLLLLTANANASPVEELNNAVTMIKSGRESEGMSIIRALANSDASPSQVKSAAYYMLGAREKNKEQALLYANTAIELDKTASRNFELKATLLYDMKKYNDSAESFTSAITLTPADDRLYSLRGMAFRDAKNFERAIQDLSKAVEMNPNSGLYRMRLGKAYYLSKKYPEAIAELEKALGQLQKQEQAAECGMLLGDSYLSSNNAEQAQKYYSFAYRYTTDPELRTAIQERLKSFEELKKWNY</sequence>